<evidence type="ECO:0000313" key="2">
    <source>
        <dbReference type="EMBL" id="EPY30476.1"/>
    </source>
</evidence>
<proteinExistence type="predicted"/>
<feature type="compositionally biased region" description="Basic and acidic residues" evidence="1">
    <location>
        <begin position="22"/>
        <end position="32"/>
    </location>
</feature>
<dbReference type="EMBL" id="ATMH01004047">
    <property type="protein sequence ID" value="EPY30476.1"/>
    <property type="molecule type" value="Genomic_DNA"/>
</dbReference>
<feature type="compositionally biased region" description="Basic and acidic residues" evidence="1">
    <location>
        <begin position="71"/>
        <end position="80"/>
    </location>
</feature>
<comment type="caution">
    <text evidence="3">The sequence shown here is derived from an EMBL/GenBank/DDBJ whole genome shotgun (WGS) entry which is preliminary data.</text>
</comment>
<name>S9V5Z4_9TRYP</name>
<evidence type="ECO:0000313" key="4">
    <source>
        <dbReference type="Proteomes" id="UP000015354"/>
    </source>
</evidence>
<dbReference type="EMBL" id="ATMH01000683">
    <property type="protein sequence ID" value="EPY36243.1"/>
    <property type="molecule type" value="Genomic_DNA"/>
</dbReference>
<organism evidence="3 4">
    <name type="scientific">Strigomonas culicis</name>
    <dbReference type="NCBI Taxonomy" id="28005"/>
    <lineage>
        <taxon>Eukaryota</taxon>
        <taxon>Discoba</taxon>
        <taxon>Euglenozoa</taxon>
        <taxon>Kinetoplastea</taxon>
        <taxon>Metakinetoplastina</taxon>
        <taxon>Trypanosomatida</taxon>
        <taxon>Trypanosomatidae</taxon>
        <taxon>Strigomonadinae</taxon>
        <taxon>Strigomonas</taxon>
    </lineage>
</organism>
<sequence>MPGRGGKQRVKRKKSKRQSVSEMEKTLKDSIHGRKRKEQAILKSLVPPKLEQKVKKFELTEELPMFKPINKKKDDKKTSK</sequence>
<dbReference type="OrthoDB" id="277941at2759"/>
<protein>
    <submittedName>
        <fullName evidence="3">Uncharacterized protein</fullName>
    </submittedName>
</protein>
<gene>
    <name evidence="3" type="ORF">STCU_00683</name>
    <name evidence="2" type="ORF">STCU_04047</name>
</gene>
<reference evidence="3" key="2">
    <citation type="submission" date="2013-03" db="EMBL/GenBank/DDBJ databases">
        <authorList>
            <person name="Motta M.C.M."/>
            <person name="Martins A.C.A."/>
            <person name="Preta C.M.C.C."/>
            <person name="Silva R."/>
            <person name="de Souza S.S."/>
            <person name="Klein C.C."/>
            <person name="de Almeida L.G.P."/>
            <person name="Cunha O.L."/>
            <person name="Colabardini A.C."/>
            <person name="Lima B.A."/>
            <person name="Machado C.R."/>
            <person name="Soares C.M.A."/>
            <person name="de Menezes C.B.A."/>
            <person name="Bartolomeu D.C."/>
            <person name="Grisard E.C."/>
            <person name="Fantinatti-Garboggini F."/>
            <person name="Rodrigues-Luiz G.F."/>
            <person name="Wagner G."/>
            <person name="Goldman G.H."/>
            <person name="Fietto J.L.R."/>
            <person name="Ciapina L.P."/>
            <person name="Brocchi M."/>
            <person name="Elias M.C."/>
            <person name="Goldman M.H.S."/>
            <person name="Sagot M.-F."/>
            <person name="Pereira M."/>
            <person name="Stoco P.H."/>
            <person name="Teixeira S.M.R."/>
            <person name="de Mendonca-Neto R.P."/>
            <person name="Maciel T.E.F."/>
            <person name="Mendes T.A.O."/>
            <person name="Urmenyi T.P."/>
            <person name="Teixeira M.M.G."/>
            <person name="de Camargo E.F.P."/>
            <person name="de Sousa W."/>
            <person name="Schenkman S."/>
            <person name="de Vasconcelos A.T.R."/>
        </authorList>
    </citation>
    <scope>NUCLEOTIDE SEQUENCE</scope>
</reference>
<evidence type="ECO:0000313" key="3">
    <source>
        <dbReference type="EMBL" id="EPY36243.1"/>
    </source>
</evidence>
<dbReference type="AlphaFoldDB" id="S9V5Z4"/>
<feature type="compositionally biased region" description="Basic residues" evidence="1">
    <location>
        <begin position="1"/>
        <end position="17"/>
    </location>
</feature>
<dbReference type="Proteomes" id="UP000015354">
    <property type="component" value="Unassembled WGS sequence"/>
</dbReference>
<keyword evidence="4" id="KW-1185">Reference proteome</keyword>
<feature type="region of interest" description="Disordered" evidence="1">
    <location>
        <begin position="61"/>
        <end position="80"/>
    </location>
</feature>
<evidence type="ECO:0000256" key="1">
    <source>
        <dbReference type="SAM" id="MobiDB-lite"/>
    </source>
</evidence>
<reference evidence="3 4" key="1">
    <citation type="journal article" date="2013" name="PLoS ONE">
        <title>Predicting the Proteins of Angomonas deanei, Strigomonas culicis and Their Respective Endosymbionts Reveals New Aspects of the Trypanosomatidae Family.</title>
        <authorList>
            <person name="Motta M.C."/>
            <person name="Martins A.C."/>
            <person name="de Souza S.S."/>
            <person name="Catta-Preta C.M."/>
            <person name="Silva R."/>
            <person name="Klein C.C."/>
            <person name="de Almeida L.G."/>
            <person name="de Lima Cunha O."/>
            <person name="Ciapina L.P."/>
            <person name="Brocchi M."/>
            <person name="Colabardini A.C."/>
            <person name="de Araujo Lima B."/>
            <person name="Machado C.R."/>
            <person name="de Almeida Soares C.M."/>
            <person name="Probst C.M."/>
            <person name="de Menezes C.B."/>
            <person name="Thompson C.E."/>
            <person name="Bartholomeu D.C."/>
            <person name="Gradia D.F."/>
            <person name="Pavoni D.P."/>
            <person name="Grisard E.C."/>
            <person name="Fantinatti-Garboggini F."/>
            <person name="Marchini F.K."/>
            <person name="Rodrigues-Luiz G.F."/>
            <person name="Wagner G."/>
            <person name="Goldman G.H."/>
            <person name="Fietto J.L."/>
            <person name="Elias M.C."/>
            <person name="Goldman M.H."/>
            <person name="Sagot M.F."/>
            <person name="Pereira M."/>
            <person name="Stoco P.H."/>
            <person name="de Mendonca-Neto R.P."/>
            <person name="Teixeira S.M."/>
            <person name="Maciel T.E."/>
            <person name="de Oliveira Mendes T.A."/>
            <person name="Urmenyi T.P."/>
            <person name="de Souza W."/>
            <person name="Schenkman S."/>
            <person name="de Vasconcelos A.T."/>
        </authorList>
    </citation>
    <scope>NUCLEOTIDE SEQUENCE [LARGE SCALE GENOMIC DNA]</scope>
</reference>
<accession>S9V5Z4</accession>
<feature type="region of interest" description="Disordered" evidence="1">
    <location>
        <begin position="1"/>
        <end position="35"/>
    </location>
</feature>